<keyword evidence="4 8" id="KW-0812">Transmembrane</keyword>
<dbReference type="PANTHER" id="PTHR21421:SF29">
    <property type="entry name" value="GUSTATORY RECEPTOR 5A FOR TREHALOSE-RELATED"/>
    <property type="match status" value="1"/>
</dbReference>
<dbReference type="Proteomes" id="UP001168821">
    <property type="component" value="Unassembled WGS sequence"/>
</dbReference>
<dbReference type="GO" id="GO:0050916">
    <property type="term" value="P:sensory perception of sweet taste"/>
    <property type="evidence" value="ECO:0007669"/>
    <property type="project" value="UniProtKB-ARBA"/>
</dbReference>
<dbReference type="AlphaFoldDB" id="A0AA38MFN4"/>
<keyword evidence="5 8" id="KW-1133">Transmembrane helix</keyword>
<comment type="subcellular location">
    <subcellularLocation>
        <location evidence="1">Cell membrane</location>
        <topology evidence="1">Multi-pass membrane protein</topology>
    </subcellularLocation>
</comment>
<name>A0AA38MFN4_9CUCU</name>
<comment type="similarity">
    <text evidence="2">Belongs to the insect chemoreceptor superfamily. Gustatory receptor (GR) family. Gr5a subfamily.</text>
</comment>
<gene>
    <name evidence="9" type="ORF">Zmor_013727</name>
</gene>
<keyword evidence="6 8" id="KW-0472">Membrane</keyword>
<dbReference type="InterPro" id="IPR009318">
    <property type="entry name" value="Gustatory_rcpt"/>
</dbReference>
<comment type="caution">
    <text evidence="9">The sequence shown here is derived from an EMBL/GenBank/DDBJ whole genome shotgun (WGS) entry which is preliminary data.</text>
</comment>
<evidence type="ECO:0000256" key="2">
    <source>
        <dbReference type="ARBA" id="ARBA00005327"/>
    </source>
</evidence>
<proteinExistence type="inferred from homology"/>
<keyword evidence="7" id="KW-0675">Receptor</keyword>
<keyword evidence="10" id="KW-1185">Reference proteome</keyword>
<protein>
    <submittedName>
        <fullName evidence="9">Uncharacterized protein</fullName>
    </submittedName>
</protein>
<dbReference type="GO" id="GO:0008527">
    <property type="term" value="F:taste receptor activity"/>
    <property type="evidence" value="ECO:0007669"/>
    <property type="project" value="InterPro"/>
</dbReference>
<accession>A0AA38MFN4</accession>
<evidence type="ECO:0000256" key="8">
    <source>
        <dbReference type="SAM" id="Phobius"/>
    </source>
</evidence>
<sequence>MTTFDWNMHLLYSNVFIVVRTLLILWSGVQLNNESKKLAVIIHFANLPTLNVEIIRLLTLVNFDTVFFSGCRLFNIKGGIILRMLGGILTYELAVVQYGGTV</sequence>
<dbReference type="PANTHER" id="PTHR21421">
    <property type="entry name" value="GUSTATORY RECEPTOR"/>
    <property type="match status" value="1"/>
</dbReference>
<evidence type="ECO:0000256" key="6">
    <source>
        <dbReference type="ARBA" id="ARBA00023136"/>
    </source>
</evidence>
<feature type="transmembrane region" description="Helical" evidence="8">
    <location>
        <begin position="6"/>
        <end position="29"/>
    </location>
</feature>
<evidence type="ECO:0000256" key="1">
    <source>
        <dbReference type="ARBA" id="ARBA00004651"/>
    </source>
</evidence>
<evidence type="ECO:0000256" key="4">
    <source>
        <dbReference type="ARBA" id="ARBA00022692"/>
    </source>
</evidence>
<dbReference type="Pfam" id="PF06151">
    <property type="entry name" value="Trehalose_recp"/>
    <property type="match status" value="1"/>
</dbReference>
<evidence type="ECO:0000313" key="9">
    <source>
        <dbReference type="EMBL" id="KAJ3654548.1"/>
    </source>
</evidence>
<keyword evidence="3" id="KW-1003">Cell membrane</keyword>
<reference evidence="9" key="1">
    <citation type="journal article" date="2023" name="G3 (Bethesda)">
        <title>Whole genome assemblies of Zophobas morio and Tenebrio molitor.</title>
        <authorList>
            <person name="Kaur S."/>
            <person name="Stinson S.A."/>
            <person name="diCenzo G.C."/>
        </authorList>
    </citation>
    <scope>NUCLEOTIDE SEQUENCE</scope>
    <source>
        <strain evidence="9">QUZm001</strain>
    </source>
</reference>
<dbReference type="EMBL" id="JALNTZ010000004">
    <property type="protein sequence ID" value="KAJ3654548.1"/>
    <property type="molecule type" value="Genomic_DNA"/>
</dbReference>
<evidence type="ECO:0000313" key="10">
    <source>
        <dbReference type="Proteomes" id="UP001168821"/>
    </source>
</evidence>
<organism evidence="9 10">
    <name type="scientific">Zophobas morio</name>
    <dbReference type="NCBI Taxonomy" id="2755281"/>
    <lineage>
        <taxon>Eukaryota</taxon>
        <taxon>Metazoa</taxon>
        <taxon>Ecdysozoa</taxon>
        <taxon>Arthropoda</taxon>
        <taxon>Hexapoda</taxon>
        <taxon>Insecta</taxon>
        <taxon>Pterygota</taxon>
        <taxon>Neoptera</taxon>
        <taxon>Endopterygota</taxon>
        <taxon>Coleoptera</taxon>
        <taxon>Polyphaga</taxon>
        <taxon>Cucujiformia</taxon>
        <taxon>Tenebrionidae</taxon>
        <taxon>Zophobas</taxon>
    </lineage>
</organism>
<dbReference type="GO" id="GO:0005886">
    <property type="term" value="C:plasma membrane"/>
    <property type="evidence" value="ECO:0007669"/>
    <property type="project" value="UniProtKB-SubCell"/>
</dbReference>
<evidence type="ECO:0000256" key="3">
    <source>
        <dbReference type="ARBA" id="ARBA00022475"/>
    </source>
</evidence>
<evidence type="ECO:0000256" key="7">
    <source>
        <dbReference type="ARBA" id="ARBA00023170"/>
    </source>
</evidence>
<evidence type="ECO:0000256" key="5">
    <source>
        <dbReference type="ARBA" id="ARBA00022989"/>
    </source>
</evidence>